<dbReference type="PANTHER" id="PTHR11662">
    <property type="entry name" value="SOLUTE CARRIER FAMILY 17"/>
    <property type="match status" value="1"/>
</dbReference>
<feature type="transmembrane region" description="Helical" evidence="5">
    <location>
        <begin position="183"/>
        <end position="202"/>
    </location>
</feature>
<feature type="transmembrane region" description="Helical" evidence="5">
    <location>
        <begin position="379"/>
        <end position="396"/>
    </location>
</feature>
<evidence type="ECO:0000256" key="1">
    <source>
        <dbReference type="ARBA" id="ARBA00004141"/>
    </source>
</evidence>
<evidence type="ECO:0000313" key="7">
    <source>
        <dbReference type="EMBL" id="TKR73184.1"/>
    </source>
</evidence>
<dbReference type="PROSITE" id="PS50850">
    <property type="entry name" value="MFS"/>
    <property type="match status" value="1"/>
</dbReference>
<feature type="transmembrane region" description="Helical" evidence="5">
    <location>
        <begin position="417"/>
        <end position="437"/>
    </location>
</feature>
<dbReference type="FunFam" id="1.20.1250.20:FF:000355">
    <property type="entry name" value="SLC (SoLute Carrier) homolog"/>
    <property type="match status" value="1"/>
</dbReference>
<reference evidence="7 8" key="1">
    <citation type="journal article" date="2015" name="Genome Biol.">
        <title>Comparative genomics of Steinernema reveals deeply conserved gene regulatory networks.</title>
        <authorList>
            <person name="Dillman A.R."/>
            <person name="Macchietto M."/>
            <person name="Porter C.F."/>
            <person name="Rogers A."/>
            <person name="Williams B."/>
            <person name="Antoshechkin I."/>
            <person name="Lee M.M."/>
            <person name="Goodwin Z."/>
            <person name="Lu X."/>
            <person name="Lewis E.E."/>
            <person name="Goodrich-Blair H."/>
            <person name="Stock S.P."/>
            <person name="Adams B.J."/>
            <person name="Sternberg P.W."/>
            <person name="Mortazavi A."/>
        </authorList>
    </citation>
    <scope>NUCLEOTIDE SEQUENCE [LARGE SCALE GENOMIC DNA]</scope>
    <source>
        <strain evidence="7 8">ALL</strain>
    </source>
</reference>
<evidence type="ECO:0000259" key="6">
    <source>
        <dbReference type="PROSITE" id="PS50850"/>
    </source>
</evidence>
<feature type="transmembrane region" description="Helical" evidence="5">
    <location>
        <begin position="244"/>
        <end position="265"/>
    </location>
</feature>
<dbReference type="EMBL" id="AZBU02000006">
    <property type="protein sequence ID" value="TKR73184.1"/>
    <property type="molecule type" value="Genomic_DNA"/>
</dbReference>
<evidence type="ECO:0000256" key="5">
    <source>
        <dbReference type="SAM" id="Phobius"/>
    </source>
</evidence>
<evidence type="ECO:0000256" key="4">
    <source>
        <dbReference type="ARBA" id="ARBA00023136"/>
    </source>
</evidence>
<dbReference type="AlphaFoldDB" id="A0A4U5MTZ5"/>
<accession>A0A4U5MTZ5</accession>
<keyword evidence="8" id="KW-1185">Reference proteome</keyword>
<sequence length="559" mass="60970">MFVHTSLRSKTPATVANPAFAAPRMGMRPGLVVTASGKNQNTWLTLGIQLSFFPFVDRMTPKILLFSLKSVRLRICILAMLGIFATVSMRTILGMAMVCMVNTTAFVETNEYVAMSFFRNASFEEERVCSKSYSAQAMAESGYHGTLLWSPSMQSLLFSATFYGGLITILPSGYLADRFGPKPFFILSVLDYSVVTILGPLLANTNFYAFLVGRLIMGLGEGFIMPTVSSLASRWFPPNERGAVAALYTSGIQLAGSTGGFVSASLCSLDFSGGWPLIFYTFGCLGCLWCVIFTIVASSSPGENKWISNEEKNHIISAVPHSSTYDKNVPVPWRRIMSSTAVLSILVVQFSFSYSLTTLQSFLPAYFRDILLLDVKSNGLYTVLPFLSQLIFKNVFGHLSDYLKRKEILSCTTSSKVFQSIGSFGSVVCFSGLAWFVNCETPILALAFLGMHGLCFSCGMSGFYVSCLSIAPSYTGVVMSMSMFFGTIGNALAPLTFGLVNSQGSDKEWRNVYLICAVLNAIAGVVFLVSGSGQIQVWAIPESPKKQRMNQEPIVTNSL</sequence>
<dbReference type="GO" id="GO:0006820">
    <property type="term" value="P:monoatomic anion transport"/>
    <property type="evidence" value="ECO:0007669"/>
    <property type="project" value="TreeGrafter"/>
</dbReference>
<reference evidence="7 8" key="2">
    <citation type="journal article" date="2019" name="G3 (Bethesda)">
        <title>Hybrid Assembly of the Genome of the Entomopathogenic Nematode Steinernema carpocapsae Identifies the X-Chromosome.</title>
        <authorList>
            <person name="Serra L."/>
            <person name="Macchietto M."/>
            <person name="Macias-Munoz A."/>
            <person name="McGill C.J."/>
            <person name="Rodriguez I.M."/>
            <person name="Rodriguez B."/>
            <person name="Murad R."/>
            <person name="Mortazavi A."/>
        </authorList>
    </citation>
    <scope>NUCLEOTIDE SEQUENCE [LARGE SCALE GENOMIC DNA]</scope>
    <source>
        <strain evidence="7 8">ALL</strain>
    </source>
</reference>
<dbReference type="Gene3D" id="1.20.1250.20">
    <property type="entry name" value="MFS general substrate transporter like domains"/>
    <property type="match status" value="2"/>
</dbReference>
<organism evidence="7 8">
    <name type="scientific">Steinernema carpocapsae</name>
    <name type="common">Entomopathogenic nematode</name>
    <dbReference type="NCBI Taxonomy" id="34508"/>
    <lineage>
        <taxon>Eukaryota</taxon>
        <taxon>Metazoa</taxon>
        <taxon>Ecdysozoa</taxon>
        <taxon>Nematoda</taxon>
        <taxon>Chromadorea</taxon>
        <taxon>Rhabditida</taxon>
        <taxon>Tylenchina</taxon>
        <taxon>Panagrolaimomorpha</taxon>
        <taxon>Strongyloidoidea</taxon>
        <taxon>Steinernematidae</taxon>
        <taxon>Steinernema</taxon>
    </lineage>
</organism>
<feature type="transmembrane region" description="Helical" evidence="5">
    <location>
        <begin position="208"/>
        <end position="232"/>
    </location>
</feature>
<dbReference type="Proteomes" id="UP000298663">
    <property type="component" value="Unassembled WGS sequence"/>
</dbReference>
<dbReference type="InterPro" id="IPR036259">
    <property type="entry name" value="MFS_trans_sf"/>
</dbReference>
<evidence type="ECO:0000313" key="8">
    <source>
        <dbReference type="Proteomes" id="UP000298663"/>
    </source>
</evidence>
<dbReference type="SUPFAM" id="SSF103473">
    <property type="entry name" value="MFS general substrate transporter"/>
    <property type="match status" value="1"/>
</dbReference>
<feature type="transmembrane region" description="Helical" evidence="5">
    <location>
        <begin position="477"/>
        <end position="500"/>
    </location>
</feature>
<dbReference type="GO" id="GO:0016020">
    <property type="term" value="C:membrane"/>
    <property type="evidence" value="ECO:0007669"/>
    <property type="project" value="UniProtKB-SubCell"/>
</dbReference>
<dbReference type="InterPro" id="IPR050382">
    <property type="entry name" value="MFS_Na/Anion_cotransporter"/>
</dbReference>
<protein>
    <recommendedName>
        <fullName evidence="6">Major facilitator superfamily (MFS) profile domain-containing protein</fullName>
    </recommendedName>
</protein>
<feature type="transmembrane region" description="Helical" evidence="5">
    <location>
        <begin position="277"/>
        <end position="297"/>
    </location>
</feature>
<dbReference type="FunFam" id="1.20.1250.20:FF:000941">
    <property type="entry name" value="Uncharacterized protein"/>
    <property type="match status" value="1"/>
</dbReference>
<feature type="transmembrane region" description="Helical" evidence="5">
    <location>
        <begin position="342"/>
        <end position="367"/>
    </location>
</feature>
<feature type="transmembrane region" description="Helical" evidence="5">
    <location>
        <begin position="443"/>
        <end position="465"/>
    </location>
</feature>
<gene>
    <name evidence="7" type="ORF">L596_020524</name>
</gene>
<keyword evidence="3 5" id="KW-1133">Transmembrane helix</keyword>
<dbReference type="InterPro" id="IPR011701">
    <property type="entry name" value="MFS"/>
</dbReference>
<comment type="subcellular location">
    <subcellularLocation>
        <location evidence="1">Membrane</location>
        <topology evidence="1">Multi-pass membrane protein</topology>
    </subcellularLocation>
</comment>
<keyword evidence="2 5" id="KW-0812">Transmembrane</keyword>
<name>A0A4U5MTZ5_STECR</name>
<dbReference type="InterPro" id="IPR020846">
    <property type="entry name" value="MFS_dom"/>
</dbReference>
<comment type="caution">
    <text evidence="7">The sequence shown here is derived from an EMBL/GenBank/DDBJ whole genome shotgun (WGS) entry which is preliminary data.</text>
</comment>
<keyword evidence="4 5" id="KW-0472">Membrane</keyword>
<evidence type="ECO:0000256" key="3">
    <source>
        <dbReference type="ARBA" id="ARBA00022989"/>
    </source>
</evidence>
<dbReference type="GO" id="GO:0022857">
    <property type="term" value="F:transmembrane transporter activity"/>
    <property type="evidence" value="ECO:0007669"/>
    <property type="project" value="InterPro"/>
</dbReference>
<evidence type="ECO:0000256" key="2">
    <source>
        <dbReference type="ARBA" id="ARBA00022692"/>
    </source>
</evidence>
<feature type="domain" description="Major facilitator superfamily (MFS) profile" evidence="6">
    <location>
        <begin position="75"/>
        <end position="535"/>
    </location>
</feature>
<dbReference type="OrthoDB" id="5817502at2759"/>
<dbReference type="PANTHER" id="PTHR11662:SF405">
    <property type="entry name" value="PROTEIN CBG12249"/>
    <property type="match status" value="1"/>
</dbReference>
<dbReference type="STRING" id="34508.A0A4U5MTZ5"/>
<feature type="transmembrane region" description="Helical" evidence="5">
    <location>
        <begin position="512"/>
        <end position="540"/>
    </location>
</feature>
<proteinExistence type="predicted"/>
<feature type="transmembrane region" description="Helical" evidence="5">
    <location>
        <begin position="156"/>
        <end position="176"/>
    </location>
</feature>
<feature type="transmembrane region" description="Helical" evidence="5">
    <location>
        <begin position="75"/>
        <end position="98"/>
    </location>
</feature>
<dbReference type="Pfam" id="PF07690">
    <property type="entry name" value="MFS_1"/>
    <property type="match status" value="1"/>
</dbReference>